<feature type="transmembrane region" description="Helical" evidence="7">
    <location>
        <begin position="67"/>
        <end position="90"/>
    </location>
</feature>
<evidence type="ECO:0000256" key="1">
    <source>
        <dbReference type="ARBA" id="ARBA00004141"/>
    </source>
</evidence>
<evidence type="ECO:0000256" key="5">
    <source>
        <dbReference type="ARBA" id="ARBA00023136"/>
    </source>
</evidence>
<feature type="region of interest" description="Disordered" evidence="6">
    <location>
        <begin position="361"/>
        <end position="382"/>
    </location>
</feature>
<evidence type="ECO:0000256" key="4">
    <source>
        <dbReference type="ARBA" id="ARBA00022989"/>
    </source>
</evidence>
<keyword evidence="5 7" id="KW-0472">Membrane</keyword>
<accession>A0A5C5Z2X5</accession>
<comment type="caution">
    <text evidence="8">The sequence shown here is derived from an EMBL/GenBank/DDBJ whole genome shotgun (WGS) entry which is preliminary data.</text>
</comment>
<dbReference type="Pfam" id="PF01594">
    <property type="entry name" value="AI-2E_transport"/>
    <property type="match status" value="1"/>
</dbReference>
<evidence type="ECO:0000256" key="6">
    <source>
        <dbReference type="SAM" id="MobiDB-lite"/>
    </source>
</evidence>
<evidence type="ECO:0000313" key="8">
    <source>
        <dbReference type="EMBL" id="TWT81297.1"/>
    </source>
</evidence>
<feature type="transmembrane region" description="Helical" evidence="7">
    <location>
        <begin position="12"/>
        <end position="31"/>
    </location>
</feature>
<dbReference type="GO" id="GO:0016020">
    <property type="term" value="C:membrane"/>
    <property type="evidence" value="ECO:0007669"/>
    <property type="project" value="UniProtKB-SubCell"/>
</dbReference>
<reference evidence="8 9" key="1">
    <citation type="submission" date="2019-02" db="EMBL/GenBank/DDBJ databases">
        <title>Deep-cultivation of Planctomycetes and their phenomic and genomic characterization uncovers novel biology.</title>
        <authorList>
            <person name="Wiegand S."/>
            <person name="Jogler M."/>
            <person name="Boedeker C."/>
            <person name="Pinto D."/>
            <person name="Vollmers J."/>
            <person name="Rivas-Marin E."/>
            <person name="Kohn T."/>
            <person name="Peeters S.H."/>
            <person name="Heuer A."/>
            <person name="Rast P."/>
            <person name="Oberbeckmann S."/>
            <person name="Bunk B."/>
            <person name="Jeske O."/>
            <person name="Meyerdierks A."/>
            <person name="Storesund J.E."/>
            <person name="Kallscheuer N."/>
            <person name="Luecker S."/>
            <person name="Lage O.M."/>
            <person name="Pohl T."/>
            <person name="Merkel B.J."/>
            <person name="Hornburger P."/>
            <person name="Mueller R.-W."/>
            <person name="Bruemmer F."/>
            <person name="Labrenz M."/>
            <person name="Spormann A.M."/>
            <person name="Op Den Camp H."/>
            <person name="Overmann J."/>
            <person name="Amann R."/>
            <person name="Jetten M.S.M."/>
            <person name="Mascher T."/>
            <person name="Medema M.H."/>
            <person name="Devos D.P."/>
            <person name="Kaster A.-K."/>
            <person name="Ovreas L."/>
            <person name="Rohde M."/>
            <person name="Galperin M.Y."/>
            <person name="Jogler C."/>
        </authorList>
    </citation>
    <scope>NUCLEOTIDE SEQUENCE [LARGE SCALE GENOMIC DNA]</scope>
    <source>
        <strain evidence="8 9">CA13</strain>
    </source>
</reference>
<gene>
    <name evidence="8" type="ORF">CA13_27480</name>
</gene>
<evidence type="ECO:0000313" key="9">
    <source>
        <dbReference type="Proteomes" id="UP000315010"/>
    </source>
</evidence>
<dbReference type="RefSeq" id="WP_146397148.1">
    <property type="nucleotide sequence ID" value="NZ_SJPJ01000001.1"/>
</dbReference>
<feature type="transmembrane region" description="Helical" evidence="7">
    <location>
        <begin position="164"/>
        <end position="180"/>
    </location>
</feature>
<dbReference type="InterPro" id="IPR002549">
    <property type="entry name" value="AI-2E-like"/>
</dbReference>
<dbReference type="PANTHER" id="PTHR21716:SF4">
    <property type="entry name" value="TRANSMEMBRANE PROTEIN 245"/>
    <property type="match status" value="1"/>
</dbReference>
<evidence type="ECO:0000256" key="2">
    <source>
        <dbReference type="ARBA" id="ARBA00009773"/>
    </source>
</evidence>
<evidence type="ECO:0000256" key="3">
    <source>
        <dbReference type="ARBA" id="ARBA00022692"/>
    </source>
</evidence>
<dbReference type="OrthoDB" id="106838at2"/>
<keyword evidence="3 7" id="KW-0812">Transmembrane</keyword>
<feature type="transmembrane region" description="Helical" evidence="7">
    <location>
        <begin position="250"/>
        <end position="272"/>
    </location>
</feature>
<name>A0A5C5Z2X5_9BACT</name>
<organism evidence="8 9">
    <name type="scientific">Novipirellula herctigrandis</name>
    <dbReference type="NCBI Taxonomy" id="2527986"/>
    <lineage>
        <taxon>Bacteria</taxon>
        <taxon>Pseudomonadati</taxon>
        <taxon>Planctomycetota</taxon>
        <taxon>Planctomycetia</taxon>
        <taxon>Pirellulales</taxon>
        <taxon>Pirellulaceae</taxon>
        <taxon>Novipirellula</taxon>
    </lineage>
</organism>
<dbReference type="AlphaFoldDB" id="A0A5C5Z2X5"/>
<feature type="transmembrane region" description="Helical" evidence="7">
    <location>
        <begin position="279"/>
        <end position="301"/>
    </location>
</feature>
<dbReference type="Proteomes" id="UP000315010">
    <property type="component" value="Unassembled WGS sequence"/>
</dbReference>
<evidence type="ECO:0000256" key="7">
    <source>
        <dbReference type="SAM" id="Phobius"/>
    </source>
</evidence>
<feature type="transmembrane region" description="Helical" evidence="7">
    <location>
        <begin position="219"/>
        <end position="244"/>
    </location>
</feature>
<keyword evidence="4 7" id="KW-1133">Transmembrane helix</keyword>
<keyword evidence="9" id="KW-1185">Reference proteome</keyword>
<dbReference type="EMBL" id="SJPJ01000001">
    <property type="protein sequence ID" value="TWT81297.1"/>
    <property type="molecule type" value="Genomic_DNA"/>
</dbReference>
<protein>
    <submittedName>
        <fullName evidence="8">Putative inner membrane protein</fullName>
    </submittedName>
</protein>
<comment type="subcellular location">
    <subcellularLocation>
        <location evidence="1">Membrane</location>
        <topology evidence="1">Multi-pass membrane protein</topology>
    </subcellularLocation>
</comment>
<proteinExistence type="inferred from homology"/>
<feature type="transmembrane region" description="Helical" evidence="7">
    <location>
        <begin position="37"/>
        <end position="55"/>
    </location>
</feature>
<feature type="transmembrane region" description="Helical" evidence="7">
    <location>
        <begin position="321"/>
        <end position="346"/>
    </location>
</feature>
<sequence length="382" mass="40835">MTQNISPKERYHRSFVLLITIGYTVAFLAMMSGFFEAILLAAVFSSIIYPLYVWLHQKLGGRDTLASVLTLVIVLFALVVPLVTLLGLIADQAVNVSRDVKPWVEQQLSQSGQEEYELPSWLPLKEQLEPHRDNIMAKLGELTGQVGGILAGGLARLSQGTFEFFFQLFIMLYAMFYFLVSGPTLMNQILSYVPLSQADKDKMLEVGLSVSRATVKGTLIIGIIQGALGGLGFAVAGINAAVFWGAVMAVLSVLPGIGATLVWAPAVVYLLVNGHSIAAFGLLIWSAGVVGTIDNVLRPILVGRDTKMPDLLVLLSTLGGLGLFGASGLVLGPILAALFMTVLAVYSQVFADWLNLDQTAGNRPADEVSPSENPAEQGGAIA</sequence>
<dbReference type="PANTHER" id="PTHR21716">
    <property type="entry name" value="TRANSMEMBRANE PROTEIN"/>
    <property type="match status" value="1"/>
</dbReference>
<comment type="similarity">
    <text evidence="2">Belongs to the autoinducer-2 exporter (AI-2E) (TC 2.A.86) family.</text>
</comment>